<accession>A0A448X903</accession>
<gene>
    <name evidence="2" type="ORF">PXEA_LOCUS24669</name>
</gene>
<protein>
    <submittedName>
        <fullName evidence="2">Uncharacterized protein</fullName>
    </submittedName>
</protein>
<feature type="compositionally biased region" description="Polar residues" evidence="1">
    <location>
        <begin position="16"/>
        <end position="31"/>
    </location>
</feature>
<organism evidence="2 3">
    <name type="scientific">Protopolystoma xenopodis</name>
    <dbReference type="NCBI Taxonomy" id="117903"/>
    <lineage>
        <taxon>Eukaryota</taxon>
        <taxon>Metazoa</taxon>
        <taxon>Spiralia</taxon>
        <taxon>Lophotrochozoa</taxon>
        <taxon>Platyhelminthes</taxon>
        <taxon>Monogenea</taxon>
        <taxon>Polyopisthocotylea</taxon>
        <taxon>Polystomatidea</taxon>
        <taxon>Polystomatidae</taxon>
        <taxon>Protopolystoma</taxon>
    </lineage>
</organism>
<feature type="region of interest" description="Disordered" evidence="1">
    <location>
        <begin position="16"/>
        <end position="38"/>
    </location>
</feature>
<reference evidence="2" key="1">
    <citation type="submission" date="2018-11" db="EMBL/GenBank/DDBJ databases">
        <authorList>
            <consortium name="Pathogen Informatics"/>
        </authorList>
    </citation>
    <scope>NUCLEOTIDE SEQUENCE</scope>
</reference>
<evidence type="ECO:0000313" key="2">
    <source>
        <dbReference type="EMBL" id="VEL31229.1"/>
    </source>
</evidence>
<evidence type="ECO:0000313" key="3">
    <source>
        <dbReference type="Proteomes" id="UP000784294"/>
    </source>
</evidence>
<dbReference type="Proteomes" id="UP000784294">
    <property type="component" value="Unassembled WGS sequence"/>
</dbReference>
<keyword evidence="3" id="KW-1185">Reference proteome</keyword>
<dbReference type="EMBL" id="CAAALY010120095">
    <property type="protein sequence ID" value="VEL31229.1"/>
    <property type="molecule type" value="Genomic_DNA"/>
</dbReference>
<name>A0A448X903_9PLAT</name>
<sequence length="85" mass="8903">MTEQLTGFLDLVTTSRTSGSEHATGQLSSGSADDEAAVSVTGSGAYDSSIDSNSNLKSSKRDITSDLRETYFGVVDLHLLCPSNV</sequence>
<dbReference type="AlphaFoldDB" id="A0A448X903"/>
<comment type="caution">
    <text evidence="2">The sequence shown here is derived from an EMBL/GenBank/DDBJ whole genome shotgun (WGS) entry which is preliminary data.</text>
</comment>
<evidence type="ECO:0000256" key="1">
    <source>
        <dbReference type="SAM" id="MobiDB-lite"/>
    </source>
</evidence>
<proteinExistence type="predicted"/>